<keyword evidence="6 11" id="KW-1133">Transmembrane helix</keyword>
<evidence type="ECO:0000259" key="12">
    <source>
        <dbReference type="Pfam" id="PF01514"/>
    </source>
</evidence>
<gene>
    <name evidence="14" type="ORF">SAMN05518684_102269</name>
</gene>
<dbReference type="STRING" id="1601833.SAMN05518684_102269"/>
<organism evidence="14 15">
    <name type="scientific">Salipaludibacillus aurantiacus</name>
    <dbReference type="NCBI Taxonomy" id="1601833"/>
    <lineage>
        <taxon>Bacteria</taxon>
        <taxon>Bacillati</taxon>
        <taxon>Bacillota</taxon>
        <taxon>Bacilli</taxon>
        <taxon>Bacillales</taxon>
        <taxon>Bacillaceae</taxon>
    </lineage>
</organism>
<dbReference type="InterPro" id="IPR045851">
    <property type="entry name" value="AMP-bd_C_sf"/>
</dbReference>
<dbReference type="InterPro" id="IPR006182">
    <property type="entry name" value="FliF_N_dom"/>
</dbReference>
<dbReference type="GO" id="GO:0071973">
    <property type="term" value="P:bacterial-type flagellum-dependent cell motility"/>
    <property type="evidence" value="ECO:0007669"/>
    <property type="project" value="InterPro"/>
</dbReference>
<evidence type="ECO:0000256" key="8">
    <source>
        <dbReference type="ARBA" id="ARBA00023143"/>
    </source>
</evidence>
<evidence type="ECO:0000256" key="7">
    <source>
        <dbReference type="ARBA" id="ARBA00023136"/>
    </source>
</evidence>
<dbReference type="PRINTS" id="PR01009">
    <property type="entry name" value="FLGMRINGFLIF"/>
</dbReference>
<dbReference type="EMBL" id="FOGT01000002">
    <property type="protein sequence ID" value="SER61221.1"/>
    <property type="molecule type" value="Genomic_DNA"/>
</dbReference>
<evidence type="ECO:0000259" key="13">
    <source>
        <dbReference type="Pfam" id="PF08345"/>
    </source>
</evidence>
<feature type="region of interest" description="Disordered" evidence="10">
    <location>
        <begin position="476"/>
        <end position="502"/>
    </location>
</feature>
<dbReference type="PANTHER" id="PTHR30046:SF0">
    <property type="entry name" value="FLAGELLAR M-RING PROTEIN"/>
    <property type="match status" value="1"/>
</dbReference>
<feature type="transmembrane region" description="Helical" evidence="11">
    <location>
        <begin position="25"/>
        <end position="43"/>
    </location>
</feature>
<comment type="function">
    <text evidence="9">The M ring may be actively involved in energy transduction.</text>
</comment>
<comment type="subcellular location">
    <subcellularLocation>
        <location evidence="1 9">Bacterial flagellum basal body</location>
    </subcellularLocation>
    <subcellularLocation>
        <location evidence="2">Cell membrane</location>
        <topology evidence="2">Multi-pass membrane protein</topology>
    </subcellularLocation>
</comment>
<evidence type="ECO:0000256" key="1">
    <source>
        <dbReference type="ARBA" id="ARBA00004117"/>
    </source>
</evidence>
<keyword evidence="8 9" id="KW-0975">Bacterial flagellum</keyword>
<dbReference type="GO" id="GO:0003774">
    <property type="term" value="F:cytoskeletal motor activity"/>
    <property type="evidence" value="ECO:0007669"/>
    <property type="project" value="InterPro"/>
</dbReference>
<dbReference type="PIRSF" id="PIRSF004862">
    <property type="entry name" value="FliF"/>
    <property type="match status" value="1"/>
</dbReference>
<dbReference type="PANTHER" id="PTHR30046">
    <property type="entry name" value="FLAGELLAR M-RING PROTEIN"/>
    <property type="match status" value="1"/>
</dbReference>
<evidence type="ECO:0000256" key="11">
    <source>
        <dbReference type="SAM" id="Phobius"/>
    </source>
</evidence>
<reference evidence="15" key="1">
    <citation type="submission" date="2016-10" db="EMBL/GenBank/DDBJ databases">
        <authorList>
            <person name="Varghese N."/>
            <person name="Submissions S."/>
        </authorList>
    </citation>
    <scope>NUCLEOTIDE SEQUENCE [LARGE SCALE GENOMIC DNA]</scope>
    <source>
        <strain evidence="15">S9</strain>
    </source>
</reference>
<keyword evidence="14" id="KW-0282">Flagellum</keyword>
<evidence type="ECO:0000256" key="3">
    <source>
        <dbReference type="ARBA" id="ARBA00007971"/>
    </source>
</evidence>
<dbReference type="NCBIfam" id="TIGR00206">
    <property type="entry name" value="fliF"/>
    <property type="match status" value="1"/>
</dbReference>
<keyword evidence="15" id="KW-1185">Reference proteome</keyword>
<evidence type="ECO:0000256" key="5">
    <source>
        <dbReference type="ARBA" id="ARBA00022692"/>
    </source>
</evidence>
<dbReference type="InterPro" id="IPR043427">
    <property type="entry name" value="YscJ/FliF"/>
</dbReference>
<evidence type="ECO:0000256" key="2">
    <source>
        <dbReference type="ARBA" id="ARBA00004651"/>
    </source>
</evidence>
<protein>
    <recommendedName>
        <fullName evidence="9">Flagellar M-ring protein</fullName>
    </recommendedName>
</protein>
<feature type="domain" description="Flagellar M-ring C-terminal" evidence="13">
    <location>
        <begin position="259"/>
        <end position="401"/>
    </location>
</feature>
<feature type="domain" description="Flagellar M-ring N-terminal" evidence="12">
    <location>
        <begin position="46"/>
        <end position="222"/>
    </location>
</feature>
<comment type="similarity">
    <text evidence="3 9">Belongs to the FliF family.</text>
</comment>
<evidence type="ECO:0000256" key="4">
    <source>
        <dbReference type="ARBA" id="ARBA00022475"/>
    </source>
</evidence>
<dbReference type="InterPro" id="IPR013556">
    <property type="entry name" value="Flag_M-ring_C"/>
</dbReference>
<keyword evidence="7 11" id="KW-0472">Membrane</keyword>
<dbReference type="Gene3D" id="3.30.300.30">
    <property type="match status" value="1"/>
</dbReference>
<name>A0A1H9QKX4_9BACI</name>
<evidence type="ECO:0000256" key="9">
    <source>
        <dbReference type="PIRNR" id="PIRNR004862"/>
    </source>
</evidence>
<proteinExistence type="inferred from homology"/>
<evidence type="ECO:0000313" key="14">
    <source>
        <dbReference type="EMBL" id="SER61221.1"/>
    </source>
</evidence>
<dbReference type="OrthoDB" id="9807026at2"/>
<dbReference type="GO" id="GO:0005886">
    <property type="term" value="C:plasma membrane"/>
    <property type="evidence" value="ECO:0007669"/>
    <property type="project" value="UniProtKB-SubCell"/>
</dbReference>
<keyword evidence="4" id="KW-1003">Cell membrane</keyword>
<keyword evidence="14" id="KW-0969">Cilium</keyword>
<evidence type="ECO:0000256" key="6">
    <source>
        <dbReference type="ARBA" id="ARBA00022989"/>
    </source>
</evidence>
<dbReference type="AlphaFoldDB" id="A0A1H9QKX4"/>
<evidence type="ECO:0000313" key="15">
    <source>
        <dbReference type="Proteomes" id="UP000198571"/>
    </source>
</evidence>
<dbReference type="Pfam" id="PF08345">
    <property type="entry name" value="YscJ_FliF_C"/>
    <property type="match status" value="1"/>
</dbReference>
<accession>A0A1H9QKX4</accession>
<dbReference type="GO" id="GO:0009431">
    <property type="term" value="C:bacterial-type flagellum basal body, MS ring"/>
    <property type="evidence" value="ECO:0007669"/>
    <property type="project" value="InterPro"/>
</dbReference>
<dbReference type="Pfam" id="PF01514">
    <property type="entry name" value="YscJ_FliF"/>
    <property type="match status" value="1"/>
</dbReference>
<dbReference type="Proteomes" id="UP000198571">
    <property type="component" value="Unassembled WGS sequence"/>
</dbReference>
<dbReference type="RefSeq" id="WP_093047595.1">
    <property type="nucleotide sequence ID" value="NZ_FOGT01000002.1"/>
</dbReference>
<sequence length="528" mass="59479">MNEKLMEYKTKTTEFWQSRTKKQKGLLTASIALFLVLLLLFTWTGSRTNYVPLYSNLTVQETGEIKATLDSRGVSNEISSDGTSISVPEGMVNELKVSLAAEGIPQTGRIDYSTFRDNMGFGTTDSEFQLLERAAIQTSLEDLIRNVDGVQNSQVMITMPEESIWLGDEPDEATASVLLNLQAGVSLDENQIRSMYHLISRSVPKLPIENIVIMDQMSRYLELQEQPSMGNSALSVYEQQRKIQKDIERDIQRDLQQMLGTMVGPDKVLVSISTDLDFTQENRHEELIEPVDDETMEGLAVSVERITETYEGEEMEEGGVAGTGETDIPGYPGAGAGGQGDYERIEERINNEVNRISREIVKSPYQIRDIGIQVMVEPPDPENPASLPQDRLNDIQQILGQVVRTSIDAELTADWDNDEVESRIYVSSQPFFGKVEFEEPASNTPYWYYIAGALALAVIILGVLLLRKRNSTDETEEFSISKQSGYDFPPIDEEPDTEERARRQQLEKLAKDKPEEFSKLVRTWLSED</sequence>
<feature type="transmembrane region" description="Helical" evidence="11">
    <location>
        <begin position="446"/>
        <end position="466"/>
    </location>
</feature>
<keyword evidence="5 11" id="KW-0812">Transmembrane</keyword>
<keyword evidence="14" id="KW-0966">Cell projection</keyword>
<evidence type="ECO:0000256" key="10">
    <source>
        <dbReference type="SAM" id="MobiDB-lite"/>
    </source>
</evidence>
<dbReference type="InterPro" id="IPR000067">
    <property type="entry name" value="FlgMring_FliF"/>
</dbReference>